<reference evidence="1 2" key="1">
    <citation type="submission" date="2014-07" db="EMBL/GenBank/DDBJ databases">
        <title>Comparative genomic insights into amoeba endosymbionts belonging to the families of Holosporaceae and Candidatus Midichloriaceae within Rickettsiales.</title>
        <authorList>
            <person name="Wang Z."/>
            <person name="Wu M."/>
        </authorList>
    </citation>
    <scope>NUCLEOTIDE SEQUENCE [LARGE SCALE GENOMIC DNA]</scope>
    <source>
        <strain evidence="1">PRA3</strain>
    </source>
</reference>
<dbReference type="EMBL" id="CP008941">
    <property type="protein sequence ID" value="AIK96161.1"/>
    <property type="molecule type" value="Genomic_DNA"/>
</dbReference>
<keyword evidence="2" id="KW-1185">Reference proteome</keyword>
<dbReference type="AlphaFoldDB" id="A0A077AUS9"/>
<protein>
    <submittedName>
        <fullName evidence="1">Uncharacterized protein</fullName>
    </submittedName>
</protein>
<dbReference type="HOGENOM" id="CLU_1150226_0_0_5"/>
<sequence length="241" mass="27847">MFAQGSVSAITLKRDNGFRLGTKDKYGRAEILNFLKNKTALQFQRIKNKWLIEAAKHTDWNSKIGGLLAMDKNILGNLRKGNEFTEKQVKEYISPKKPISLTDTHLYEFYENYLFEELRDKFTEACKLDNSIEQEERDQKIFGEFIKLSISVLGKILITDSLVKEITETCYNNQILLSQLIPFQKFNPSDYQIVYGIITNKTGKMADILPFFSRVNLREHATRITNEGYKVGVQKIGIVQM</sequence>
<dbReference type="InterPro" id="IPR026487">
    <property type="entry name" value="CHP04141"/>
</dbReference>
<dbReference type="Pfam" id="PF19614">
    <property type="entry name" value="DUF6119"/>
    <property type="match status" value="1"/>
</dbReference>
<dbReference type="Proteomes" id="UP000028926">
    <property type="component" value="Chromosome"/>
</dbReference>
<name>A0A077AUS9_9PROT</name>
<evidence type="ECO:0000313" key="2">
    <source>
        <dbReference type="Proteomes" id="UP000028926"/>
    </source>
</evidence>
<evidence type="ECO:0000313" key="1">
    <source>
        <dbReference type="EMBL" id="AIK96161.1"/>
    </source>
</evidence>
<dbReference type="NCBIfam" id="TIGR04141">
    <property type="entry name" value="TIGR04141 family sporadically distributed protein"/>
    <property type="match status" value="1"/>
</dbReference>
<dbReference type="KEGG" id="paca:ID47_04500"/>
<organism evidence="1 2">
    <name type="scientific">Candidatus Odyssella acanthamoebae</name>
    <dbReference type="NCBI Taxonomy" id="91604"/>
    <lineage>
        <taxon>Bacteria</taxon>
        <taxon>Pseudomonadati</taxon>
        <taxon>Pseudomonadota</taxon>
        <taxon>Alphaproteobacteria</taxon>
        <taxon>Holosporales</taxon>
        <taxon>Candidatus Paracaedibacteraceae</taxon>
        <taxon>Candidatus Odyssella</taxon>
    </lineage>
</organism>
<dbReference type="OrthoDB" id="6401683at2"/>
<accession>A0A077AUS9</accession>
<proteinExistence type="predicted"/>
<dbReference type="STRING" id="91604.ID47_04500"/>
<gene>
    <name evidence="1" type="ORF">ID47_04500</name>
</gene>